<keyword evidence="2" id="KW-1185">Reference proteome</keyword>
<comment type="caution">
    <text evidence="1">The sequence shown here is derived from an EMBL/GenBank/DDBJ whole genome shotgun (WGS) entry which is preliminary data.</text>
</comment>
<gene>
    <name evidence="1" type="ORF">PR048_014043</name>
</gene>
<evidence type="ECO:0000313" key="1">
    <source>
        <dbReference type="EMBL" id="KAJ8887825.1"/>
    </source>
</evidence>
<dbReference type="Proteomes" id="UP001159363">
    <property type="component" value="Chromosome X"/>
</dbReference>
<reference evidence="1 2" key="1">
    <citation type="submission" date="2023-02" db="EMBL/GenBank/DDBJ databases">
        <title>LHISI_Scaffold_Assembly.</title>
        <authorList>
            <person name="Stuart O.P."/>
            <person name="Cleave R."/>
            <person name="Magrath M.J.L."/>
            <person name="Mikheyev A.S."/>
        </authorList>
    </citation>
    <scope>NUCLEOTIDE SEQUENCE [LARGE SCALE GENOMIC DNA]</scope>
    <source>
        <strain evidence="1">Daus_M_001</strain>
        <tissue evidence="1">Leg muscle</tissue>
    </source>
</reference>
<accession>A0ABQ9HU61</accession>
<protein>
    <submittedName>
        <fullName evidence="1">Uncharacterized protein</fullName>
    </submittedName>
</protein>
<organism evidence="1 2">
    <name type="scientific">Dryococelus australis</name>
    <dbReference type="NCBI Taxonomy" id="614101"/>
    <lineage>
        <taxon>Eukaryota</taxon>
        <taxon>Metazoa</taxon>
        <taxon>Ecdysozoa</taxon>
        <taxon>Arthropoda</taxon>
        <taxon>Hexapoda</taxon>
        <taxon>Insecta</taxon>
        <taxon>Pterygota</taxon>
        <taxon>Neoptera</taxon>
        <taxon>Polyneoptera</taxon>
        <taxon>Phasmatodea</taxon>
        <taxon>Verophasmatodea</taxon>
        <taxon>Anareolatae</taxon>
        <taxon>Phasmatidae</taxon>
        <taxon>Eurycanthinae</taxon>
        <taxon>Dryococelus</taxon>
    </lineage>
</organism>
<dbReference type="EMBL" id="JARBHB010000004">
    <property type="protein sequence ID" value="KAJ8887825.1"/>
    <property type="molecule type" value="Genomic_DNA"/>
</dbReference>
<proteinExistence type="predicted"/>
<evidence type="ECO:0000313" key="2">
    <source>
        <dbReference type="Proteomes" id="UP001159363"/>
    </source>
</evidence>
<name>A0ABQ9HU61_9NEOP</name>
<sequence>MFLNTLSIGEPKKDEGNLCAAFKFGNFSQDQYDIHQQKKERKEKESILIKLVTSVSTQWTYSRN</sequence>